<dbReference type="InterPro" id="IPR003717">
    <property type="entry name" value="RecO"/>
</dbReference>
<dbReference type="InterPro" id="IPR042242">
    <property type="entry name" value="RecO_C"/>
</dbReference>
<dbReference type="Pfam" id="PF02565">
    <property type="entry name" value="RecO_C"/>
    <property type="match status" value="1"/>
</dbReference>
<dbReference type="Gene3D" id="1.20.1440.120">
    <property type="entry name" value="Recombination protein O, C-terminal domain"/>
    <property type="match status" value="1"/>
</dbReference>
<gene>
    <name evidence="7 9" type="primary">recO</name>
    <name evidence="9" type="ORF">G5575_16570</name>
</gene>
<keyword evidence="5 7" id="KW-0234">DNA repair</keyword>
<name>A0A6M1SPK0_9HYPH</name>
<dbReference type="AlphaFoldDB" id="A0A6M1SPK0"/>
<reference evidence="9 10" key="2">
    <citation type="submission" date="2020-03" db="EMBL/GenBank/DDBJ databases">
        <title>Devosia chinhatensis sp. nov., isolated from a hexachlorocyclohexane (HCH) dump site in India.</title>
        <authorList>
            <person name="Kumar M."/>
            <person name="Lal R."/>
        </authorList>
    </citation>
    <scope>NUCLEOTIDE SEQUENCE [LARGE SCALE GENOMIC DNA]</scope>
    <source>
        <strain evidence="9 10">H239</strain>
    </source>
</reference>
<dbReference type="EMBL" id="JAALFG010000004">
    <property type="protein sequence ID" value="NGP19040.1"/>
    <property type="molecule type" value="Genomic_DNA"/>
</dbReference>
<dbReference type="HAMAP" id="MF_00201">
    <property type="entry name" value="RecO"/>
    <property type="match status" value="1"/>
</dbReference>
<reference evidence="9 10" key="1">
    <citation type="submission" date="2020-02" db="EMBL/GenBank/DDBJ databases">
        <authorList>
            <person name="Khan S.A."/>
            <person name="Jeon C.O."/>
            <person name="Chun B.H."/>
        </authorList>
    </citation>
    <scope>NUCLEOTIDE SEQUENCE [LARGE SCALE GENOMIC DNA]</scope>
    <source>
        <strain evidence="9 10">H239</strain>
    </source>
</reference>
<evidence type="ECO:0000256" key="6">
    <source>
        <dbReference type="ARBA" id="ARBA00033409"/>
    </source>
</evidence>
<dbReference type="Proteomes" id="UP000474802">
    <property type="component" value="Unassembled WGS sequence"/>
</dbReference>
<dbReference type="PANTHER" id="PTHR33991:SF1">
    <property type="entry name" value="DNA REPAIR PROTEIN RECO"/>
    <property type="match status" value="1"/>
</dbReference>
<evidence type="ECO:0000256" key="4">
    <source>
        <dbReference type="ARBA" id="ARBA00023172"/>
    </source>
</evidence>
<evidence type="ECO:0000256" key="2">
    <source>
        <dbReference type="ARBA" id="ARBA00021310"/>
    </source>
</evidence>
<keyword evidence="10" id="KW-1185">Reference proteome</keyword>
<dbReference type="SUPFAM" id="SSF50249">
    <property type="entry name" value="Nucleic acid-binding proteins"/>
    <property type="match status" value="1"/>
</dbReference>
<dbReference type="InterPro" id="IPR012340">
    <property type="entry name" value="NA-bd_OB-fold"/>
</dbReference>
<evidence type="ECO:0000256" key="7">
    <source>
        <dbReference type="HAMAP-Rule" id="MF_00201"/>
    </source>
</evidence>
<dbReference type="NCBIfam" id="TIGR00613">
    <property type="entry name" value="reco"/>
    <property type="match status" value="1"/>
</dbReference>
<sequence>MEWTGEALLIGVRRHGETSLIAEAMVAGRGRSLGLVRGGRSPKLAATLQPGNTVQLTWRARLEDHLGIFTVEMLQARAAALIADRKRLYLAQLVCEHLRLLPERDPHDRLLGMALSLLDHDPDGATLARFELTLLDELGFGLDLSSCASTGVTEDLTHVSPRSGRAVSRAAAQPYLDRLLALPSFLTARGNASPDDLRAAFRLTGHFLDMHLWSARGIEHPPTREPLIDMLTEDETPPSERR</sequence>
<proteinExistence type="inferred from homology"/>
<dbReference type="PANTHER" id="PTHR33991">
    <property type="entry name" value="DNA REPAIR PROTEIN RECO"/>
    <property type="match status" value="1"/>
</dbReference>
<evidence type="ECO:0000259" key="8">
    <source>
        <dbReference type="Pfam" id="PF11967"/>
    </source>
</evidence>
<protein>
    <recommendedName>
        <fullName evidence="2 7">DNA repair protein RecO</fullName>
    </recommendedName>
    <alternativeName>
        <fullName evidence="6 7">Recombination protein O</fullName>
    </alternativeName>
</protein>
<keyword evidence="4 7" id="KW-0233">DNA recombination</keyword>
<dbReference type="GO" id="GO:0043590">
    <property type="term" value="C:bacterial nucleoid"/>
    <property type="evidence" value="ECO:0007669"/>
    <property type="project" value="TreeGrafter"/>
</dbReference>
<accession>A0A6M1SPK0</accession>
<feature type="domain" description="DNA replication/recombination mediator RecO N-terminal" evidence="8">
    <location>
        <begin position="1"/>
        <end position="73"/>
    </location>
</feature>
<comment type="function">
    <text evidence="7">Involved in DNA repair and RecF pathway recombination.</text>
</comment>
<dbReference type="Pfam" id="PF11967">
    <property type="entry name" value="RecO_N"/>
    <property type="match status" value="1"/>
</dbReference>
<dbReference type="GO" id="GO:0006302">
    <property type="term" value="P:double-strand break repair"/>
    <property type="evidence" value="ECO:0007669"/>
    <property type="project" value="TreeGrafter"/>
</dbReference>
<dbReference type="GO" id="GO:0006310">
    <property type="term" value="P:DNA recombination"/>
    <property type="evidence" value="ECO:0007669"/>
    <property type="project" value="UniProtKB-UniRule"/>
</dbReference>
<evidence type="ECO:0000313" key="9">
    <source>
        <dbReference type="EMBL" id="NGP19040.1"/>
    </source>
</evidence>
<evidence type="ECO:0000256" key="5">
    <source>
        <dbReference type="ARBA" id="ARBA00023204"/>
    </source>
</evidence>
<keyword evidence="3 7" id="KW-0227">DNA damage</keyword>
<organism evidence="9 10">
    <name type="scientific">Devosia aurantiaca</name>
    <dbReference type="NCBI Taxonomy" id="2714858"/>
    <lineage>
        <taxon>Bacteria</taxon>
        <taxon>Pseudomonadati</taxon>
        <taxon>Pseudomonadota</taxon>
        <taxon>Alphaproteobacteria</taxon>
        <taxon>Hyphomicrobiales</taxon>
        <taxon>Devosiaceae</taxon>
        <taxon>Devosia</taxon>
    </lineage>
</organism>
<dbReference type="InterPro" id="IPR022572">
    <property type="entry name" value="DNA_rep/recomb_RecO_N"/>
</dbReference>
<evidence type="ECO:0000256" key="3">
    <source>
        <dbReference type="ARBA" id="ARBA00022763"/>
    </source>
</evidence>
<evidence type="ECO:0000313" key="10">
    <source>
        <dbReference type="Proteomes" id="UP000474802"/>
    </source>
</evidence>
<evidence type="ECO:0000256" key="1">
    <source>
        <dbReference type="ARBA" id="ARBA00007452"/>
    </source>
</evidence>
<dbReference type="InterPro" id="IPR037278">
    <property type="entry name" value="ARFGAP/RecO"/>
</dbReference>
<dbReference type="SUPFAM" id="SSF57863">
    <property type="entry name" value="ArfGap/RecO-like zinc finger"/>
    <property type="match status" value="1"/>
</dbReference>
<dbReference type="Gene3D" id="2.40.50.140">
    <property type="entry name" value="Nucleic acid-binding proteins"/>
    <property type="match status" value="1"/>
</dbReference>
<comment type="similarity">
    <text evidence="1 7">Belongs to the RecO family.</text>
</comment>
<comment type="caution">
    <text evidence="9">The sequence shown here is derived from an EMBL/GenBank/DDBJ whole genome shotgun (WGS) entry which is preliminary data.</text>
</comment>